<evidence type="ECO:0000313" key="9">
    <source>
        <dbReference type="EMBL" id="CAA9376918.1"/>
    </source>
</evidence>
<evidence type="ECO:0000259" key="8">
    <source>
        <dbReference type="PROSITE" id="PS50928"/>
    </source>
</evidence>
<name>A0A6J4N9S1_9CHLR</name>
<dbReference type="SUPFAM" id="SSF161098">
    <property type="entry name" value="MetI-like"/>
    <property type="match status" value="1"/>
</dbReference>
<dbReference type="PANTHER" id="PTHR43744:SF8">
    <property type="entry name" value="SN-GLYCEROL-3-PHOSPHATE TRANSPORT SYSTEM PERMEASE PROTEIN UGPE"/>
    <property type="match status" value="1"/>
</dbReference>
<proteinExistence type="predicted"/>
<keyword evidence="3" id="KW-1003">Cell membrane</keyword>
<dbReference type="EMBL" id="CADCTR010002981">
    <property type="protein sequence ID" value="CAA9376918.1"/>
    <property type="molecule type" value="Genomic_DNA"/>
</dbReference>
<dbReference type="InterPro" id="IPR035906">
    <property type="entry name" value="MetI-like_sf"/>
</dbReference>
<evidence type="ECO:0000256" key="2">
    <source>
        <dbReference type="ARBA" id="ARBA00022448"/>
    </source>
</evidence>
<dbReference type="PROSITE" id="PS50928">
    <property type="entry name" value="ABC_TM1"/>
    <property type="match status" value="1"/>
</dbReference>
<accession>A0A6J4N9S1</accession>
<feature type="non-terminal residue" evidence="9">
    <location>
        <position position="130"/>
    </location>
</feature>
<organism evidence="9">
    <name type="scientific">uncultured Chloroflexia bacterium</name>
    <dbReference type="NCBI Taxonomy" id="1672391"/>
    <lineage>
        <taxon>Bacteria</taxon>
        <taxon>Bacillati</taxon>
        <taxon>Chloroflexota</taxon>
        <taxon>Chloroflexia</taxon>
        <taxon>environmental samples</taxon>
    </lineage>
</organism>
<protein>
    <recommendedName>
        <fullName evidence="8">ABC transmembrane type-1 domain-containing protein</fullName>
    </recommendedName>
</protein>
<evidence type="ECO:0000256" key="6">
    <source>
        <dbReference type="ARBA" id="ARBA00023136"/>
    </source>
</evidence>
<keyword evidence="4 7" id="KW-0812">Transmembrane</keyword>
<sequence length="130" mass="13937">MTVIQRSTKSRKAGTAWRPSLAGLSYIPVLIYAAIIVVPLYYLIISAFKDNLAIFGAPLAFPSSWSLDNFRRADSAAQLSSGMINSVVITAGAQVLNLLLAIPAAYGIARIPTRASVLVERIFALGFLIP</sequence>
<keyword evidence="6 7" id="KW-0472">Membrane</keyword>
<evidence type="ECO:0000256" key="5">
    <source>
        <dbReference type="ARBA" id="ARBA00022989"/>
    </source>
</evidence>
<keyword evidence="2" id="KW-0813">Transport</keyword>
<gene>
    <name evidence="9" type="ORF">AVDCRST_MAG93-8892</name>
</gene>
<dbReference type="GO" id="GO:0055085">
    <property type="term" value="P:transmembrane transport"/>
    <property type="evidence" value="ECO:0007669"/>
    <property type="project" value="InterPro"/>
</dbReference>
<dbReference type="Gene3D" id="1.10.3720.10">
    <property type="entry name" value="MetI-like"/>
    <property type="match status" value="1"/>
</dbReference>
<comment type="subcellular location">
    <subcellularLocation>
        <location evidence="1">Cell membrane</location>
        <topology evidence="1">Multi-pass membrane protein</topology>
    </subcellularLocation>
</comment>
<reference evidence="9" key="1">
    <citation type="submission" date="2020-02" db="EMBL/GenBank/DDBJ databases">
        <authorList>
            <person name="Meier V. D."/>
        </authorList>
    </citation>
    <scope>NUCLEOTIDE SEQUENCE</scope>
    <source>
        <strain evidence="9">AVDCRST_MAG93</strain>
    </source>
</reference>
<dbReference type="InterPro" id="IPR000515">
    <property type="entry name" value="MetI-like"/>
</dbReference>
<evidence type="ECO:0000256" key="1">
    <source>
        <dbReference type="ARBA" id="ARBA00004651"/>
    </source>
</evidence>
<keyword evidence="5 7" id="KW-1133">Transmembrane helix</keyword>
<feature type="transmembrane region" description="Helical" evidence="7">
    <location>
        <begin position="21"/>
        <end position="44"/>
    </location>
</feature>
<evidence type="ECO:0000256" key="4">
    <source>
        <dbReference type="ARBA" id="ARBA00022692"/>
    </source>
</evidence>
<evidence type="ECO:0000256" key="3">
    <source>
        <dbReference type="ARBA" id="ARBA00022475"/>
    </source>
</evidence>
<dbReference type="GO" id="GO:0005886">
    <property type="term" value="C:plasma membrane"/>
    <property type="evidence" value="ECO:0007669"/>
    <property type="project" value="UniProtKB-SubCell"/>
</dbReference>
<feature type="domain" description="ABC transmembrane type-1" evidence="8">
    <location>
        <begin position="83"/>
        <end position="130"/>
    </location>
</feature>
<dbReference type="AlphaFoldDB" id="A0A6J4N9S1"/>
<feature type="transmembrane region" description="Helical" evidence="7">
    <location>
        <begin position="87"/>
        <end position="109"/>
    </location>
</feature>
<evidence type="ECO:0000256" key="7">
    <source>
        <dbReference type="SAM" id="Phobius"/>
    </source>
</evidence>
<dbReference type="PANTHER" id="PTHR43744">
    <property type="entry name" value="ABC TRANSPORTER PERMEASE PROTEIN MG189-RELATED-RELATED"/>
    <property type="match status" value="1"/>
</dbReference>